<dbReference type="EC" id="2.8.1.7" evidence="4"/>
<evidence type="ECO:0000313" key="4">
    <source>
        <dbReference type="EMBL" id="VTQ86479.1"/>
    </source>
</evidence>
<evidence type="ECO:0000256" key="1">
    <source>
        <dbReference type="ARBA" id="ARBA00001933"/>
    </source>
</evidence>
<feature type="domain" description="Aminotransferase class V" evidence="3">
    <location>
        <begin position="39"/>
        <end position="427"/>
    </location>
</feature>
<dbReference type="Gene3D" id="3.40.640.10">
    <property type="entry name" value="Type I PLP-dependent aspartate aminotransferase-like (Major domain)"/>
    <property type="match status" value="1"/>
</dbReference>
<keyword evidence="5" id="KW-1185">Reference proteome</keyword>
<evidence type="ECO:0000259" key="3">
    <source>
        <dbReference type="Pfam" id="PF00266"/>
    </source>
</evidence>
<evidence type="ECO:0000313" key="5">
    <source>
        <dbReference type="Proteomes" id="UP000308489"/>
    </source>
</evidence>
<dbReference type="GO" id="GO:0016829">
    <property type="term" value="F:lyase activity"/>
    <property type="evidence" value="ECO:0007669"/>
    <property type="project" value="UniProtKB-KW"/>
</dbReference>
<name>A0A4U9R5N8_HATHI</name>
<evidence type="ECO:0000256" key="2">
    <source>
        <dbReference type="ARBA" id="ARBA00022898"/>
    </source>
</evidence>
<keyword evidence="4" id="KW-0808">Transferase</keyword>
<dbReference type="InterPro" id="IPR000192">
    <property type="entry name" value="Aminotrans_V_dom"/>
</dbReference>
<dbReference type="PANTHER" id="PTHR43586">
    <property type="entry name" value="CYSTEINE DESULFURASE"/>
    <property type="match status" value="1"/>
</dbReference>
<dbReference type="KEGG" id="hhw:NCTC503_00936"/>
<dbReference type="Gene3D" id="3.90.1150.10">
    <property type="entry name" value="Aspartate Aminotransferase, domain 1"/>
    <property type="match status" value="1"/>
</dbReference>
<accession>A0A4U9R5N8</accession>
<organism evidence="4 5">
    <name type="scientific">Hathewaya histolytica</name>
    <name type="common">Clostridium histolyticum</name>
    <dbReference type="NCBI Taxonomy" id="1498"/>
    <lineage>
        <taxon>Bacteria</taxon>
        <taxon>Bacillati</taxon>
        <taxon>Bacillota</taxon>
        <taxon>Clostridia</taxon>
        <taxon>Eubacteriales</taxon>
        <taxon>Clostridiaceae</taxon>
        <taxon>Hathewaya</taxon>
    </lineage>
</organism>
<dbReference type="Pfam" id="PF00266">
    <property type="entry name" value="Aminotran_5"/>
    <property type="match status" value="1"/>
</dbReference>
<dbReference type="Proteomes" id="UP000308489">
    <property type="component" value="Chromosome 1"/>
</dbReference>
<reference evidence="4 5" key="1">
    <citation type="submission" date="2019-05" db="EMBL/GenBank/DDBJ databases">
        <authorList>
            <consortium name="Pathogen Informatics"/>
        </authorList>
    </citation>
    <scope>NUCLEOTIDE SEQUENCE [LARGE SCALE GENOMIC DNA]</scope>
    <source>
        <strain evidence="4 5">NCTC503</strain>
    </source>
</reference>
<dbReference type="InterPro" id="IPR015421">
    <property type="entry name" value="PyrdxlP-dep_Trfase_major"/>
</dbReference>
<keyword evidence="2" id="KW-0663">Pyridoxal phosphate</keyword>
<proteinExistence type="predicted"/>
<dbReference type="SUPFAM" id="SSF53383">
    <property type="entry name" value="PLP-dependent transferases"/>
    <property type="match status" value="1"/>
</dbReference>
<keyword evidence="4" id="KW-0456">Lyase</keyword>
<dbReference type="GO" id="GO:0031071">
    <property type="term" value="F:cysteine desulfurase activity"/>
    <property type="evidence" value="ECO:0007669"/>
    <property type="project" value="UniProtKB-EC"/>
</dbReference>
<dbReference type="InterPro" id="IPR018247">
    <property type="entry name" value="EF_Hand_1_Ca_BS"/>
</dbReference>
<dbReference type="PROSITE" id="PS00018">
    <property type="entry name" value="EF_HAND_1"/>
    <property type="match status" value="1"/>
</dbReference>
<sequence>MLIGGKSMKHSDKINRYKSFIAGVNSFVPIQNGELIREINFDNAATTPPLKTVLKEVQKFSPYYSSYHRGTGYKSQLSSALYENSKNIVLDFVGGDRKRDVVIYVKNTTEAINKLSKRFRYKNEGSIILSTTMEHHSNDLPWRSGYEVFYVDIDDNNRLDIDDLEYKLKKFQGIVKLVAVTGASNVTGYVNPVYTIARLSHRYGAKILVDGAQLIPHCKFDMKPHDDPSHIDFLAFSSHKMYCPFDIGVLIGSYDDFVDGPPDHQGGGTVDIVTHKKITWADPPHKDEAGSPNIIGAFALGTAIKTLNYLSLDFIDMHERKLKAHLLYELKELESVSIYCDFDVENSVGIVPFNIEGIHHETLSKILSYEFGIATRSGCFCAQPYVQRILKISEEDAERYRKEKKNRPGMVRASFGLYNTDSDVERLVNSLILIIKNKNYYNDKYKNSNFSYF</sequence>
<dbReference type="InterPro" id="IPR015422">
    <property type="entry name" value="PyrdxlP-dep_Trfase_small"/>
</dbReference>
<gene>
    <name evidence="4" type="primary">csd_1</name>
    <name evidence="4" type="ORF">NCTC503_00936</name>
</gene>
<dbReference type="AlphaFoldDB" id="A0A4U9R5N8"/>
<comment type="cofactor">
    <cofactor evidence="1">
        <name>pyridoxal 5'-phosphate</name>
        <dbReference type="ChEBI" id="CHEBI:597326"/>
    </cofactor>
</comment>
<dbReference type="EMBL" id="LR590481">
    <property type="protein sequence ID" value="VTQ86479.1"/>
    <property type="molecule type" value="Genomic_DNA"/>
</dbReference>
<dbReference type="InterPro" id="IPR015424">
    <property type="entry name" value="PyrdxlP-dep_Trfase"/>
</dbReference>
<protein>
    <submittedName>
        <fullName evidence="4">Selenocysteine lyase</fullName>
        <ecNumber evidence="4">2.8.1.7</ecNumber>
    </submittedName>
</protein>
<dbReference type="PANTHER" id="PTHR43586:SF8">
    <property type="entry name" value="CYSTEINE DESULFURASE 1, CHLOROPLASTIC"/>
    <property type="match status" value="1"/>
</dbReference>